<dbReference type="RefSeq" id="WP_015828390.1">
    <property type="nucleotide sequence ID" value="NC_012982.1"/>
</dbReference>
<reference evidence="4" key="1">
    <citation type="journal article" date="2011" name="J. Bacteriol.">
        <title>Genome sequences of eight morphologically diverse alphaproteobacteria.</title>
        <authorList>
            <consortium name="US DOE Joint Genome Institute"/>
            <person name="Brown P.J."/>
            <person name="Kysela D.T."/>
            <person name="Buechlein A."/>
            <person name="Hemmerich C."/>
            <person name="Brun Y.V."/>
        </authorList>
    </citation>
    <scope>NUCLEOTIDE SEQUENCE [LARGE SCALE GENOMIC DNA]</scope>
    <source>
        <strain evidence="4">ATCC 49814 / DSM 5838 / IFAM 1418</strain>
    </source>
</reference>
<dbReference type="HOGENOM" id="CLU_038930_0_1_5"/>
<dbReference type="OrthoDB" id="7441206at2"/>
<feature type="domain" description="S-Me-THD N-terminal" evidence="1">
    <location>
        <begin position="7"/>
        <end position="161"/>
    </location>
</feature>
<feature type="domain" description="S-Me-THD-like C-terminal" evidence="2">
    <location>
        <begin position="164"/>
        <end position="357"/>
    </location>
</feature>
<dbReference type="AlphaFoldDB" id="C6XP60"/>
<dbReference type="Gene3D" id="2.40.390.10">
    <property type="entry name" value="CV3147-like"/>
    <property type="match status" value="1"/>
</dbReference>
<evidence type="ECO:0000259" key="1">
    <source>
        <dbReference type="Pfam" id="PF06032"/>
    </source>
</evidence>
<sequence>MLLTEISIDDLAVGAAFLGAGGGGDPYHTMLLAKAALTNNDINIISVHDLADDALIAPCGWIGAPTVSVEKLPNGQEAQSGLIRFEKIMNRTVDAVLPIEIGGANGLAALVAAAQHGVPVVDADGMGRAFPESQMAIFNIRGLNACPAIISDASGNVVTLESDDNLAHERLARAVSVSMGGIAHMVEYPLTGKEAKAHAVHGTISAAIAIGKSIRLAREAGQDMFAAMFEALRSSNVYSDAGILFDGKIVDLECETKQGFSIGRIVIGAFDGKDEMEIVFQNENLSARCNGQLRACTPDIITIMDRETADVITTERLKYGQRIRVVGAAAPKILRDTKALPIIGPSAFGMDDAYQPIEILNGWSI</sequence>
<dbReference type="Proteomes" id="UP000002745">
    <property type="component" value="Chromosome"/>
</dbReference>
<name>C6XP60_HIRBI</name>
<dbReference type="EMBL" id="CP001678">
    <property type="protein sequence ID" value="ACT60240.1"/>
    <property type="molecule type" value="Genomic_DNA"/>
</dbReference>
<protein>
    <recommendedName>
        <fullName evidence="5">DUF917 domain-containing protein</fullName>
    </recommendedName>
</protein>
<dbReference type="KEGG" id="hba:Hbal_2565"/>
<dbReference type="InterPro" id="IPR010318">
    <property type="entry name" value="S-Me-THD_N"/>
</dbReference>
<keyword evidence="4" id="KW-1185">Reference proteome</keyword>
<evidence type="ECO:0000313" key="4">
    <source>
        <dbReference type="Proteomes" id="UP000002745"/>
    </source>
</evidence>
<evidence type="ECO:0000259" key="2">
    <source>
        <dbReference type="Pfam" id="PF20906"/>
    </source>
</evidence>
<evidence type="ECO:0000313" key="3">
    <source>
        <dbReference type="EMBL" id="ACT60240.1"/>
    </source>
</evidence>
<accession>C6XP60</accession>
<dbReference type="InterPro" id="IPR024071">
    <property type="entry name" value="S-Me-THD_C_sf"/>
</dbReference>
<dbReference type="Gene3D" id="3.40.1610.10">
    <property type="entry name" value="CV3147-like domain"/>
    <property type="match status" value="1"/>
</dbReference>
<dbReference type="InterPro" id="IPR048350">
    <property type="entry name" value="S-Me-THD-like_C"/>
</dbReference>
<dbReference type="Pfam" id="PF06032">
    <property type="entry name" value="S-Me-THD_N"/>
    <property type="match status" value="1"/>
</dbReference>
<dbReference type="Pfam" id="PF20906">
    <property type="entry name" value="S-Me-THD_C"/>
    <property type="match status" value="1"/>
</dbReference>
<dbReference type="STRING" id="582402.Hbal_2565"/>
<gene>
    <name evidence="3" type="ordered locus">Hbal_2565</name>
</gene>
<organism evidence="3 4">
    <name type="scientific">Hirschia baltica (strain ATCC 49814 / DSM 5838 / IFAM 1418)</name>
    <dbReference type="NCBI Taxonomy" id="582402"/>
    <lineage>
        <taxon>Bacteria</taxon>
        <taxon>Pseudomonadati</taxon>
        <taxon>Pseudomonadota</taxon>
        <taxon>Alphaproteobacteria</taxon>
        <taxon>Hyphomonadales</taxon>
        <taxon>Hyphomonadaceae</taxon>
        <taxon>Hirschia</taxon>
    </lineage>
</organism>
<dbReference type="SUPFAM" id="SSF160991">
    <property type="entry name" value="CV3147-like"/>
    <property type="match status" value="1"/>
</dbReference>
<evidence type="ECO:0008006" key="5">
    <source>
        <dbReference type="Google" id="ProtNLM"/>
    </source>
</evidence>
<dbReference type="eggNOG" id="COG3535">
    <property type="taxonomic scope" value="Bacteria"/>
</dbReference>
<dbReference type="InterPro" id="IPR027479">
    <property type="entry name" value="S-Me-THD_N_sf"/>
</dbReference>
<proteinExistence type="predicted"/>